<dbReference type="RefSeq" id="WP_059057487.1">
    <property type="nucleotide sequence ID" value="NZ_CEML01000001.1"/>
</dbReference>
<evidence type="ECO:0000259" key="2">
    <source>
        <dbReference type="PROSITE" id="PS00028"/>
    </source>
</evidence>
<evidence type="ECO:0000313" key="4">
    <source>
        <dbReference type="Proteomes" id="UP000066737"/>
    </source>
</evidence>
<evidence type="ECO:0000313" key="3">
    <source>
        <dbReference type="EMBL" id="CQH60002.1"/>
    </source>
</evidence>
<feature type="transmembrane region" description="Helical" evidence="1">
    <location>
        <begin position="48"/>
        <end position="72"/>
    </location>
</feature>
<keyword evidence="1" id="KW-0812">Transmembrane</keyword>
<reference evidence="4" key="1">
    <citation type="journal article" date="2016" name="Environ. Microbiol.">
        <title>The complete genome of a viable archaeum isolated from 123-million-year-old rock salt.</title>
        <authorList>
            <person name="Jaakkola S.T."/>
            <person name="Pfeiffer F."/>
            <person name="Ravantti J.J."/>
            <person name="Guo Q."/>
            <person name="Liu Y."/>
            <person name="Chen X."/>
            <person name="Ma H."/>
            <person name="Yang C."/>
            <person name="Oksanen H.M."/>
            <person name="Bamford D.H."/>
        </authorList>
    </citation>
    <scope>NUCLEOTIDE SEQUENCE</scope>
    <source>
        <strain evidence="4">JI20-1</strain>
    </source>
</reference>
<feature type="domain" description="C2H2-type" evidence="2">
    <location>
        <begin position="4"/>
        <end position="25"/>
    </location>
</feature>
<keyword evidence="1" id="KW-0472">Membrane</keyword>
<evidence type="ECO:0000256" key="1">
    <source>
        <dbReference type="SAM" id="Phobius"/>
    </source>
</evidence>
<dbReference type="PROSITE" id="PS00028">
    <property type="entry name" value="ZINC_FINGER_C2H2_1"/>
    <property type="match status" value="1"/>
</dbReference>
<protein>
    <recommendedName>
        <fullName evidence="2">C2H2-type domain-containing protein</fullName>
    </recommendedName>
</protein>
<keyword evidence="4" id="KW-1185">Reference proteome</keyword>
<dbReference type="InterPro" id="IPR013087">
    <property type="entry name" value="Znf_C2H2_type"/>
</dbReference>
<gene>
    <name evidence="3" type="ORF">HHUB_3106</name>
</gene>
<dbReference type="AlphaFoldDB" id="A0A0U5H680"/>
<accession>A0A0U5H680</accession>
<dbReference type="OrthoDB" id="2572at2157"/>
<dbReference type="GeneID" id="26659728"/>
<proteinExistence type="predicted"/>
<name>A0A0U5H680_9EURY</name>
<sequence>MADCEYCDASFDSEDAYLDHLDAEHSAELGRIDRRRVESRSSDEDTGVATGTLALGGILVVLVVAVGAFTLLQSGGSGGSVDAEQQPSAVGSVHFHGTIEMVVDGQQVDFSQGQYQLQADAFHFENGGGTQWHGHAQGVTLEYAMGTLDIGVTESSVTYQGTTYRDSDANTSVTVTVDGQPVTPSEYVLEEGDEIRIVVEQS</sequence>
<dbReference type="STRING" id="1407499.HHUB_3106"/>
<dbReference type="KEGG" id="hhb:Hhub_3106"/>
<dbReference type="Proteomes" id="UP000066737">
    <property type="component" value="Chromosome I"/>
</dbReference>
<dbReference type="EMBL" id="LN831302">
    <property type="protein sequence ID" value="CQH60002.1"/>
    <property type="molecule type" value="Genomic_DNA"/>
</dbReference>
<organism evidence="3 4">
    <name type="scientific">Halobacterium hubeiense</name>
    <dbReference type="NCBI Taxonomy" id="1407499"/>
    <lineage>
        <taxon>Archaea</taxon>
        <taxon>Methanobacteriati</taxon>
        <taxon>Methanobacteriota</taxon>
        <taxon>Stenosarchaea group</taxon>
        <taxon>Halobacteria</taxon>
        <taxon>Halobacteriales</taxon>
        <taxon>Halobacteriaceae</taxon>
        <taxon>Halobacterium</taxon>
    </lineage>
</organism>
<keyword evidence="1" id="KW-1133">Transmembrane helix</keyword>